<organism evidence="2 3">
    <name type="scientific">Thalassotalea algicola</name>
    <dbReference type="NCBI Taxonomy" id="2716224"/>
    <lineage>
        <taxon>Bacteria</taxon>
        <taxon>Pseudomonadati</taxon>
        <taxon>Pseudomonadota</taxon>
        <taxon>Gammaproteobacteria</taxon>
        <taxon>Alteromonadales</taxon>
        <taxon>Colwelliaceae</taxon>
        <taxon>Thalassotalea</taxon>
    </lineage>
</organism>
<feature type="signal peptide" evidence="1">
    <location>
        <begin position="1"/>
        <end position="19"/>
    </location>
</feature>
<keyword evidence="1" id="KW-0732">Signal</keyword>
<comment type="caution">
    <text evidence="2">The sequence shown here is derived from an EMBL/GenBank/DDBJ whole genome shotgun (WGS) entry which is preliminary data.</text>
</comment>
<dbReference type="RefSeq" id="WP_169075764.1">
    <property type="nucleotide sequence ID" value="NZ_JABBXH010000004.1"/>
</dbReference>
<dbReference type="EMBL" id="JABBXH010000004">
    <property type="protein sequence ID" value="NMP32430.1"/>
    <property type="molecule type" value="Genomic_DNA"/>
</dbReference>
<dbReference type="SUPFAM" id="SSF56935">
    <property type="entry name" value="Porins"/>
    <property type="match status" value="1"/>
</dbReference>
<protein>
    <recommendedName>
        <fullName evidence="4">Porin</fullName>
    </recommendedName>
</protein>
<dbReference type="Proteomes" id="UP000568664">
    <property type="component" value="Unassembled WGS sequence"/>
</dbReference>
<reference evidence="2 3" key="1">
    <citation type="submission" date="2020-04" db="EMBL/GenBank/DDBJ databases">
        <title>Thalassotalea sp. M1531, isolated from the surface of marine red alga.</title>
        <authorList>
            <person name="Pang L."/>
            <person name="Lu D.-C."/>
        </authorList>
    </citation>
    <scope>NUCLEOTIDE SEQUENCE [LARGE SCALE GENOMIC DNA]</scope>
    <source>
        <strain evidence="2 3">M1531</strain>
    </source>
</reference>
<dbReference type="AlphaFoldDB" id="A0A7Y0LD89"/>
<gene>
    <name evidence="2" type="ORF">HII17_12735</name>
</gene>
<proteinExistence type="predicted"/>
<name>A0A7Y0LD89_9GAMM</name>
<sequence length="244" mass="27364">MKKLLTTIALLSLSTATYAEVSPKNLVERPFTLADGEFQVAGAIQYGEKFDGDKEWSIVPHFAYGITDDLTVSFGEIRYRFIDRVNNKTGLELTSGLSYAGRLKAGDADDAHGGKIDLAGKYVFTSDTAVAFSLGYVHWQDFDLDKVDWQDEKNRDRAEIRYSTSFLHNLSNDVTFIASYTYRDLKDFQQNSAQAASVGLNYAYSKSIDLGLFGRYSDYNPAENGFSNDGHLERSAGLYMSYRF</sequence>
<evidence type="ECO:0000313" key="3">
    <source>
        <dbReference type="Proteomes" id="UP000568664"/>
    </source>
</evidence>
<evidence type="ECO:0000313" key="2">
    <source>
        <dbReference type="EMBL" id="NMP32430.1"/>
    </source>
</evidence>
<keyword evidence="3" id="KW-1185">Reference proteome</keyword>
<evidence type="ECO:0008006" key="4">
    <source>
        <dbReference type="Google" id="ProtNLM"/>
    </source>
</evidence>
<evidence type="ECO:0000256" key="1">
    <source>
        <dbReference type="SAM" id="SignalP"/>
    </source>
</evidence>
<feature type="chain" id="PRO_5030609614" description="Porin" evidence="1">
    <location>
        <begin position="20"/>
        <end position="244"/>
    </location>
</feature>
<accession>A0A7Y0LD89</accession>